<comment type="similarity">
    <text evidence="3">Belongs to the NAD(P)-dependent epimerase/dehydratase family. GDP-mannose 4,6-dehydratase subfamily.</text>
</comment>
<evidence type="ECO:0000256" key="4">
    <source>
        <dbReference type="ARBA" id="ARBA00011989"/>
    </source>
</evidence>
<dbReference type="STRING" id="988821.SAMN05421867_10114"/>
<dbReference type="FunFam" id="3.40.50.720:FF:000924">
    <property type="entry name" value="GDP-mannose 4,6 dehydratase"/>
    <property type="match status" value="1"/>
</dbReference>
<comment type="function">
    <text evidence="6">Catalyzes the conversion of GDP-D-mannose to GDP-4-dehydro-6-deoxy-D-mannose.</text>
</comment>
<feature type="domain" description="NAD(P)-binding" evidence="7">
    <location>
        <begin position="4"/>
        <end position="312"/>
    </location>
</feature>
<name>A0A1I0UYY7_9CELL</name>
<organism evidence="8 9">
    <name type="scientific">Cellulomonas marina</name>
    <dbReference type="NCBI Taxonomy" id="988821"/>
    <lineage>
        <taxon>Bacteria</taxon>
        <taxon>Bacillati</taxon>
        <taxon>Actinomycetota</taxon>
        <taxon>Actinomycetes</taxon>
        <taxon>Micrococcales</taxon>
        <taxon>Cellulomonadaceae</taxon>
        <taxon>Cellulomonas</taxon>
    </lineage>
</organism>
<gene>
    <name evidence="8" type="ORF">SAMN05421867_10114</name>
</gene>
<protein>
    <recommendedName>
        <fullName evidence="4">GDP-mannose 4,6-dehydratase</fullName>
        <ecNumber evidence="4">4.2.1.47</ecNumber>
    </recommendedName>
</protein>
<sequence>MRALVTGVTGQDGGYLVERLLADGVQVHGLVQSRDGAAADLAAAHPELVLHTGDLADHDGLRGLVDEVEPDEVYNLAGISSVAYSWEHPTLTAQLSGVAAAVLLEAAHALQERTGRRVACVQASSAEIFGQAERSPQDERTPVAPVSPYGAAKAYAHHMAAVYRGRDLHVASCILFNHESPRRPTAFVTRKITAAAARIGHDGHGVMRLGNLEARRDWGWAPDYVDAMVRAARHTTAEDFVVATGQTHSVGEFAEAALRRAGIGDDWAQHVEVDPAFFRPVDAAVLVGDPTKARTLLGWEPTVTFTELVGRMVDHDVALLAAEGA</sequence>
<keyword evidence="5" id="KW-0456">Lyase</keyword>
<dbReference type="CDD" id="cd05260">
    <property type="entry name" value="GDP_MD_SDR_e"/>
    <property type="match status" value="1"/>
</dbReference>
<dbReference type="EMBL" id="FOKA01000001">
    <property type="protein sequence ID" value="SFA69093.1"/>
    <property type="molecule type" value="Genomic_DNA"/>
</dbReference>
<evidence type="ECO:0000256" key="6">
    <source>
        <dbReference type="ARBA" id="ARBA00059383"/>
    </source>
</evidence>
<dbReference type="SUPFAM" id="SSF51735">
    <property type="entry name" value="NAD(P)-binding Rossmann-fold domains"/>
    <property type="match status" value="1"/>
</dbReference>
<proteinExistence type="inferred from homology"/>
<evidence type="ECO:0000259" key="7">
    <source>
        <dbReference type="Pfam" id="PF16363"/>
    </source>
</evidence>
<keyword evidence="9" id="KW-1185">Reference proteome</keyword>
<evidence type="ECO:0000256" key="5">
    <source>
        <dbReference type="ARBA" id="ARBA00023239"/>
    </source>
</evidence>
<dbReference type="GO" id="GO:0008446">
    <property type="term" value="F:GDP-mannose 4,6-dehydratase activity"/>
    <property type="evidence" value="ECO:0007669"/>
    <property type="project" value="UniProtKB-EC"/>
</dbReference>
<evidence type="ECO:0000256" key="2">
    <source>
        <dbReference type="ARBA" id="ARBA00001937"/>
    </source>
</evidence>
<reference evidence="8 9" key="1">
    <citation type="submission" date="2016-10" db="EMBL/GenBank/DDBJ databases">
        <authorList>
            <person name="de Groot N.N."/>
        </authorList>
    </citation>
    <scope>NUCLEOTIDE SEQUENCE [LARGE SCALE GENOMIC DNA]</scope>
    <source>
        <strain evidence="8 9">CGMCC 4.6945</strain>
    </source>
</reference>
<dbReference type="Gene3D" id="3.90.25.10">
    <property type="entry name" value="UDP-galactose 4-epimerase, domain 1"/>
    <property type="match status" value="1"/>
</dbReference>
<dbReference type="EC" id="4.2.1.47" evidence="4"/>
<dbReference type="InterPro" id="IPR036291">
    <property type="entry name" value="NAD(P)-bd_dom_sf"/>
</dbReference>
<dbReference type="PANTHER" id="PTHR43715:SF1">
    <property type="entry name" value="GDP-MANNOSE 4,6 DEHYDRATASE"/>
    <property type="match status" value="1"/>
</dbReference>
<comment type="catalytic activity">
    <reaction evidence="1">
        <text>GDP-alpha-D-mannose = GDP-4-dehydro-alpha-D-rhamnose + H2O</text>
        <dbReference type="Rhea" id="RHEA:23820"/>
        <dbReference type="ChEBI" id="CHEBI:15377"/>
        <dbReference type="ChEBI" id="CHEBI:57527"/>
        <dbReference type="ChEBI" id="CHEBI:57964"/>
        <dbReference type="EC" id="4.2.1.47"/>
    </reaction>
</comment>
<evidence type="ECO:0000256" key="1">
    <source>
        <dbReference type="ARBA" id="ARBA00000188"/>
    </source>
</evidence>
<evidence type="ECO:0000313" key="8">
    <source>
        <dbReference type="EMBL" id="SFA69093.1"/>
    </source>
</evidence>
<dbReference type="Pfam" id="PF16363">
    <property type="entry name" value="GDP_Man_Dehyd"/>
    <property type="match status" value="1"/>
</dbReference>
<comment type="cofactor">
    <cofactor evidence="2">
        <name>NADP(+)</name>
        <dbReference type="ChEBI" id="CHEBI:58349"/>
    </cofactor>
</comment>
<dbReference type="Proteomes" id="UP000199012">
    <property type="component" value="Unassembled WGS sequence"/>
</dbReference>
<dbReference type="InterPro" id="IPR016040">
    <property type="entry name" value="NAD(P)-bd_dom"/>
</dbReference>
<dbReference type="AlphaFoldDB" id="A0A1I0UYY7"/>
<dbReference type="InterPro" id="IPR006368">
    <property type="entry name" value="GDP_Man_deHydtase"/>
</dbReference>
<dbReference type="PANTHER" id="PTHR43715">
    <property type="entry name" value="GDP-MANNOSE 4,6-DEHYDRATASE"/>
    <property type="match status" value="1"/>
</dbReference>
<dbReference type="RefSeq" id="WP_090029693.1">
    <property type="nucleotide sequence ID" value="NZ_BONM01000023.1"/>
</dbReference>
<dbReference type="OrthoDB" id="9779041at2"/>
<evidence type="ECO:0000313" key="9">
    <source>
        <dbReference type="Proteomes" id="UP000199012"/>
    </source>
</evidence>
<dbReference type="Gene3D" id="3.40.50.720">
    <property type="entry name" value="NAD(P)-binding Rossmann-like Domain"/>
    <property type="match status" value="1"/>
</dbReference>
<dbReference type="GO" id="GO:0042351">
    <property type="term" value="P:'de novo' GDP-L-fucose biosynthetic process"/>
    <property type="evidence" value="ECO:0007669"/>
    <property type="project" value="TreeGrafter"/>
</dbReference>
<accession>A0A1I0UYY7</accession>
<evidence type="ECO:0000256" key="3">
    <source>
        <dbReference type="ARBA" id="ARBA00009263"/>
    </source>
</evidence>